<keyword evidence="4" id="KW-1185">Reference proteome</keyword>
<feature type="coiled-coil region" evidence="1">
    <location>
        <begin position="81"/>
        <end position="115"/>
    </location>
</feature>
<name>B2J1H3_NOSP7</name>
<evidence type="ECO:0000256" key="1">
    <source>
        <dbReference type="SAM" id="Coils"/>
    </source>
</evidence>
<keyword evidence="1" id="KW-0175">Coiled coil</keyword>
<protein>
    <submittedName>
        <fullName evidence="3">Uncharacterized protein</fullName>
    </submittedName>
</protein>
<dbReference type="EnsemblBacteria" id="ACC80334">
    <property type="protein sequence ID" value="ACC80334"/>
    <property type="gene ID" value="Npun_F1662"/>
</dbReference>
<evidence type="ECO:0000313" key="4">
    <source>
        <dbReference type="Proteomes" id="UP000001191"/>
    </source>
</evidence>
<feature type="region of interest" description="Disordered" evidence="2">
    <location>
        <begin position="30"/>
        <end position="65"/>
    </location>
</feature>
<dbReference type="HOGENOM" id="CLU_157215_0_0_3"/>
<sequence>MVYANGQTQETSRRLYAGNFLDQREGLGGLQASSRSYGTESLRSNQVNSSKENPLGRTNEYRDTPPGKILERLKLIEGSYLSHLKKLEQKLECQLDETRGEEESFKAAIQELEQEIYNLVSTSDRLEPPNQNNGHNE</sequence>
<dbReference type="eggNOG" id="ENOG503298Z">
    <property type="taxonomic scope" value="Bacteria"/>
</dbReference>
<accession>B2J1H3</accession>
<proteinExistence type="predicted"/>
<gene>
    <name evidence="3" type="ordered locus">Npun_F1662</name>
</gene>
<dbReference type="RefSeq" id="WP_012408352.1">
    <property type="nucleotide sequence ID" value="NC_010628.1"/>
</dbReference>
<organism evidence="3 4">
    <name type="scientific">Nostoc punctiforme (strain ATCC 29133 / PCC 73102)</name>
    <dbReference type="NCBI Taxonomy" id="63737"/>
    <lineage>
        <taxon>Bacteria</taxon>
        <taxon>Bacillati</taxon>
        <taxon>Cyanobacteriota</taxon>
        <taxon>Cyanophyceae</taxon>
        <taxon>Nostocales</taxon>
        <taxon>Nostocaceae</taxon>
        <taxon>Nostoc</taxon>
    </lineage>
</organism>
<feature type="compositionally biased region" description="Polar residues" evidence="2">
    <location>
        <begin position="31"/>
        <end position="52"/>
    </location>
</feature>
<evidence type="ECO:0000313" key="3">
    <source>
        <dbReference type="EMBL" id="ACC80334.1"/>
    </source>
</evidence>
<dbReference type="EMBL" id="CP001037">
    <property type="protein sequence ID" value="ACC80334.1"/>
    <property type="molecule type" value="Genomic_DNA"/>
</dbReference>
<evidence type="ECO:0000256" key="2">
    <source>
        <dbReference type="SAM" id="MobiDB-lite"/>
    </source>
</evidence>
<dbReference type="Proteomes" id="UP000001191">
    <property type="component" value="Chromosome"/>
</dbReference>
<dbReference type="OrthoDB" id="489745at2"/>
<reference evidence="3 4" key="2">
    <citation type="journal article" date="2013" name="Plant Physiol.">
        <title>A Nostoc punctiforme Sugar Transporter Necessary to Establish a Cyanobacterium-Plant Symbiosis.</title>
        <authorList>
            <person name="Ekman M."/>
            <person name="Picossi S."/>
            <person name="Campbell E.L."/>
            <person name="Meeks J.C."/>
            <person name="Flores E."/>
        </authorList>
    </citation>
    <scope>NUCLEOTIDE SEQUENCE [LARGE SCALE GENOMIC DNA]</scope>
    <source>
        <strain evidence="4">ATCC 29133 / PCC 73102</strain>
    </source>
</reference>
<dbReference type="STRING" id="63737.Npun_F1662"/>
<reference evidence="4" key="1">
    <citation type="submission" date="2008-04" db="EMBL/GenBank/DDBJ databases">
        <title>Complete sequence of chromosome of Nostoc punctiforme ATCC 29133.</title>
        <authorList>
            <consortium name="US DOE Joint Genome Institute"/>
            <person name="Copeland A."/>
            <person name="Lucas S."/>
            <person name="Lapidus A."/>
            <person name="Glavina del Rio T."/>
            <person name="Dalin E."/>
            <person name="Tice H."/>
            <person name="Pitluck S."/>
            <person name="Chain P."/>
            <person name="Malfatti S."/>
            <person name="Shin M."/>
            <person name="Vergez L."/>
            <person name="Schmutz J."/>
            <person name="Larimer F."/>
            <person name="Land M."/>
            <person name="Hauser L."/>
            <person name="Kyrpides N."/>
            <person name="Kim E."/>
            <person name="Meeks J.C."/>
            <person name="Elhai J."/>
            <person name="Campbell E.L."/>
            <person name="Thiel T."/>
            <person name="Longmire J."/>
            <person name="Potts M."/>
            <person name="Atlas R."/>
        </authorList>
    </citation>
    <scope>NUCLEOTIDE SEQUENCE [LARGE SCALE GENOMIC DNA]</scope>
    <source>
        <strain evidence="4">ATCC 29133 / PCC 73102</strain>
    </source>
</reference>
<dbReference type="AlphaFoldDB" id="B2J1H3"/>
<dbReference type="KEGG" id="npu:Npun_F1662"/>